<dbReference type="EMBL" id="MFDM01000020">
    <property type="protein sequence ID" value="OGE42839.1"/>
    <property type="molecule type" value="Genomic_DNA"/>
</dbReference>
<dbReference type="InterPro" id="IPR038084">
    <property type="entry name" value="PduO/GlcC-like_sf"/>
</dbReference>
<protein>
    <recommendedName>
        <fullName evidence="3">Cobalamin adenosyltransferase</fullName>
    </recommendedName>
</protein>
<dbReference type="PANTHER" id="PTHR34309">
    <property type="entry name" value="SLR1406 PROTEIN"/>
    <property type="match status" value="1"/>
</dbReference>
<organism evidence="1 2">
    <name type="scientific">Candidatus Daviesbacteria bacterium RIFCSPLOWO2_01_FULL_39_12</name>
    <dbReference type="NCBI Taxonomy" id="1797785"/>
    <lineage>
        <taxon>Bacteria</taxon>
        <taxon>Candidatus Daviesiibacteriota</taxon>
    </lineage>
</organism>
<dbReference type="Pfam" id="PF03928">
    <property type="entry name" value="HbpS-like"/>
    <property type="match status" value="1"/>
</dbReference>
<reference evidence="1 2" key="1">
    <citation type="journal article" date="2016" name="Nat. Commun.">
        <title>Thousands of microbial genomes shed light on interconnected biogeochemical processes in an aquifer system.</title>
        <authorList>
            <person name="Anantharaman K."/>
            <person name="Brown C.T."/>
            <person name="Hug L.A."/>
            <person name="Sharon I."/>
            <person name="Castelle C.J."/>
            <person name="Probst A.J."/>
            <person name="Thomas B.C."/>
            <person name="Singh A."/>
            <person name="Wilkins M.J."/>
            <person name="Karaoz U."/>
            <person name="Brodie E.L."/>
            <person name="Williams K.H."/>
            <person name="Hubbard S.S."/>
            <person name="Banfield J.F."/>
        </authorList>
    </citation>
    <scope>NUCLEOTIDE SEQUENCE [LARGE SCALE GENOMIC DNA]</scope>
</reference>
<dbReference type="AlphaFoldDB" id="A0A1F5KPU5"/>
<dbReference type="InterPro" id="IPR005624">
    <property type="entry name" value="PduO/GlcC-like"/>
</dbReference>
<dbReference type="InterPro" id="IPR052517">
    <property type="entry name" value="GlcG_carb_metab_protein"/>
</dbReference>
<sequence length="136" mass="13825">MKEKVDYSKIKKALEASEKKAAELGIAVSTAIVDQYGDLVGFSRMEGAIKISPKFAISKAYTAGTIGMATADMAAYAGEGKPYQGMTDLFGGELTVIAGGLPVKDGNKLVGGVGVGGSSDVSQDVECAQAALAVLS</sequence>
<comment type="caution">
    <text evidence="1">The sequence shown here is derived from an EMBL/GenBank/DDBJ whole genome shotgun (WGS) entry which is preliminary data.</text>
</comment>
<dbReference type="Proteomes" id="UP000178565">
    <property type="component" value="Unassembled WGS sequence"/>
</dbReference>
<evidence type="ECO:0000313" key="2">
    <source>
        <dbReference type="Proteomes" id="UP000178565"/>
    </source>
</evidence>
<accession>A0A1F5KPU5</accession>
<dbReference type="PANTHER" id="PTHR34309:SF1">
    <property type="entry name" value="PROTEIN GLCG"/>
    <property type="match status" value="1"/>
</dbReference>
<proteinExistence type="predicted"/>
<dbReference type="Gene3D" id="3.30.450.150">
    <property type="entry name" value="Haem-degrading domain"/>
    <property type="match status" value="1"/>
</dbReference>
<evidence type="ECO:0008006" key="3">
    <source>
        <dbReference type="Google" id="ProtNLM"/>
    </source>
</evidence>
<gene>
    <name evidence="1" type="ORF">A3B45_01195</name>
</gene>
<evidence type="ECO:0000313" key="1">
    <source>
        <dbReference type="EMBL" id="OGE42839.1"/>
    </source>
</evidence>
<dbReference type="SUPFAM" id="SSF143744">
    <property type="entry name" value="GlcG-like"/>
    <property type="match status" value="1"/>
</dbReference>
<dbReference type="STRING" id="1797785.A3B45_01195"/>
<name>A0A1F5KPU5_9BACT</name>